<name>A0ABT5U0L4_9MICO</name>
<dbReference type="InterPro" id="IPR027417">
    <property type="entry name" value="P-loop_NTPase"/>
</dbReference>
<protein>
    <submittedName>
        <fullName evidence="1">Nucleoside/nucleotide kinase family protein</fullName>
    </submittedName>
</protein>
<organism evidence="1 2">
    <name type="scientific">Georgenia halotolerans</name>
    <dbReference type="NCBI Taxonomy" id="3028317"/>
    <lineage>
        <taxon>Bacteria</taxon>
        <taxon>Bacillati</taxon>
        <taxon>Actinomycetota</taxon>
        <taxon>Actinomycetes</taxon>
        <taxon>Micrococcales</taxon>
        <taxon>Bogoriellaceae</taxon>
        <taxon>Georgenia</taxon>
    </lineage>
</organism>
<keyword evidence="1" id="KW-0418">Kinase</keyword>
<dbReference type="Pfam" id="PF03308">
    <property type="entry name" value="MeaB"/>
    <property type="match status" value="1"/>
</dbReference>
<comment type="caution">
    <text evidence="1">The sequence shown here is derived from an EMBL/GenBank/DDBJ whole genome shotgun (WGS) entry which is preliminary data.</text>
</comment>
<dbReference type="Gene3D" id="3.40.50.300">
    <property type="entry name" value="P-loop containing nucleotide triphosphate hydrolases"/>
    <property type="match status" value="1"/>
</dbReference>
<proteinExistence type="predicted"/>
<reference evidence="1" key="1">
    <citation type="submission" date="2023-02" db="EMBL/GenBank/DDBJ databases">
        <title>Georgenia sp.10Sc9-8, isolated from a soil sample collected from the Taklamakan desert.</title>
        <authorList>
            <person name="Liu S."/>
        </authorList>
    </citation>
    <scope>NUCLEOTIDE SEQUENCE</scope>
    <source>
        <strain evidence="1">10Sc9-8</strain>
    </source>
</reference>
<keyword evidence="2" id="KW-1185">Reference proteome</keyword>
<evidence type="ECO:0000313" key="1">
    <source>
        <dbReference type="EMBL" id="MDD9207874.1"/>
    </source>
</evidence>
<dbReference type="Proteomes" id="UP001165561">
    <property type="component" value="Unassembled WGS sequence"/>
</dbReference>
<sequence length="234" mass="25174">MAELHAGPGDLAPLVERVTRLRAAAGRSGRVLLGIAGAPGAGKSILVAALAEELHARSVGTAVVGMDGFHLAQAELERLGRAARKGAVDTFDAEGYVALLRRVRVQRPGAPVVYAPRFDRALEEPIGSAVPVPADVPVVLTEGNYLLHGDAPWSDLARLLDERWFLVPDEEDRRRRLYERHRAFGRDPAEARAFAEGSDQANAELVARGAARADLIVRWRSAGRGAAADGQRWT</sequence>
<dbReference type="EMBL" id="JARACI010001165">
    <property type="protein sequence ID" value="MDD9207874.1"/>
    <property type="molecule type" value="Genomic_DNA"/>
</dbReference>
<dbReference type="SUPFAM" id="SSF52540">
    <property type="entry name" value="P-loop containing nucleoside triphosphate hydrolases"/>
    <property type="match status" value="1"/>
</dbReference>
<dbReference type="PANTHER" id="PTHR10285">
    <property type="entry name" value="URIDINE KINASE"/>
    <property type="match status" value="1"/>
</dbReference>
<dbReference type="GO" id="GO:0016301">
    <property type="term" value="F:kinase activity"/>
    <property type="evidence" value="ECO:0007669"/>
    <property type="project" value="UniProtKB-KW"/>
</dbReference>
<evidence type="ECO:0000313" key="2">
    <source>
        <dbReference type="Proteomes" id="UP001165561"/>
    </source>
</evidence>
<dbReference type="NCBIfam" id="NF006743">
    <property type="entry name" value="PRK09270.1-2"/>
    <property type="match status" value="1"/>
</dbReference>
<gene>
    <name evidence="1" type="ORF">PU560_15570</name>
</gene>
<keyword evidence="1" id="KW-0808">Transferase</keyword>
<accession>A0ABT5U0L4</accession>